<evidence type="ECO:0000313" key="3">
    <source>
        <dbReference type="Proteomes" id="UP000523362"/>
    </source>
</evidence>
<dbReference type="AlphaFoldDB" id="A0A7X0X0U1"/>
<name>A0A7X0X0U1_LISSE</name>
<keyword evidence="1" id="KW-1133">Transmembrane helix</keyword>
<gene>
    <name evidence="2" type="ORF">HB897_04820</name>
</gene>
<dbReference type="EMBL" id="JAARRG010000002">
    <property type="protein sequence ID" value="MBC1485556.1"/>
    <property type="molecule type" value="Genomic_DNA"/>
</dbReference>
<proteinExistence type="predicted"/>
<comment type="caution">
    <text evidence="2">The sequence shown here is derived from an EMBL/GenBank/DDBJ whole genome shotgun (WGS) entry which is preliminary data.</text>
</comment>
<dbReference type="RefSeq" id="WP_185383437.1">
    <property type="nucleotide sequence ID" value="NZ_CP063071.1"/>
</dbReference>
<evidence type="ECO:0000256" key="1">
    <source>
        <dbReference type="SAM" id="Phobius"/>
    </source>
</evidence>
<keyword evidence="1" id="KW-0812">Transmembrane</keyword>
<organism evidence="2 3">
    <name type="scientific">Listeria seeligeri</name>
    <dbReference type="NCBI Taxonomy" id="1640"/>
    <lineage>
        <taxon>Bacteria</taxon>
        <taxon>Bacillati</taxon>
        <taxon>Bacillota</taxon>
        <taxon>Bacilli</taxon>
        <taxon>Bacillales</taxon>
        <taxon>Listeriaceae</taxon>
        <taxon>Listeria</taxon>
    </lineage>
</organism>
<feature type="transmembrane region" description="Helical" evidence="1">
    <location>
        <begin position="9"/>
        <end position="28"/>
    </location>
</feature>
<sequence>MKNSLIKQSFLYFALALVFAYFVFIRVVENGYDVMAYILIIVTIIDFGIGIALIIVGFRRKRKKNL</sequence>
<dbReference type="InterPro" id="IPR025426">
    <property type="entry name" value="DUF4305"/>
</dbReference>
<evidence type="ECO:0008006" key="4">
    <source>
        <dbReference type="Google" id="ProtNLM"/>
    </source>
</evidence>
<keyword evidence="1" id="KW-0472">Membrane</keyword>
<protein>
    <recommendedName>
        <fullName evidence="4">DUF4305 domain-containing protein</fullName>
    </recommendedName>
</protein>
<feature type="transmembrane region" description="Helical" evidence="1">
    <location>
        <begin position="34"/>
        <end position="58"/>
    </location>
</feature>
<reference evidence="2 3" key="1">
    <citation type="submission" date="2020-03" db="EMBL/GenBank/DDBJ databases">
        <title>Soil Listeria distribution.</title>
        <authorList>
            <person name="Liao J."/>
            <person name="Wiedmann M."/>
        </authorList>
    </citation>
    <scope>NUCLEOTIDE SEQUENCE [LARGE SCALE GENOMIC DNA]</scope>
    <source>
        <strain evidence="2 3">FSL L7-1560</strain>
    </source>
</reference>
<accession>A0A7X0X0U1</accession>
<dbReference type="Proteomes" id="UP000523362">
    <property type="component" value="Unassembled WGS sequence"/>
</dbReference>
<evidence type="ECO:0000313" key="2">
    <source>
        <dbReference type="EMBL" id="MBC1485556.1"/>
    </source>
</evidence>
<dbReference type="Pfam" id="PF14146">
    <property type="entry name" value="DUF4305"/>
    <property type="match status" value="1"/>
</dbReference>